<keyword evidence="1" id="KW-1133">Transmembrane helix</keyword>
<feature type="transmembrane region" description="Helical" evidence="1">
    <location>
        <begin position="17"/>
        <end position="41"/>
    </location>
</feature>
<gene>
    <name evidence="2" type="ORF">AAIG39_14150</name>
</gene>
<dbReference type="Proteomes" id="UP001411173">
    <property type="component" value="Unassembled WGS sequence"/>
</dbReference>
<reference evidence="2 3" key="1">
    <citation type="submission" date="2024-02" db="EMBL/GenBank/DDBJ databases">
        <title>Whole genome of MDR Enterobacteriaceae from southern Thailand.</title>
        <authorList>
            <person name="Surachat K."/>
        </authorList>
    </citation>
    <scope>NUCLEOTIDE SEQUENCE [LARGE SCALE GENOMIC DNA]</scope>
    <source>
        <strain evidence="2 3">PSU_29</strain>
    </source>
</reference>
<comment type="caution">
    <text evidence="2">The sequence shown here is derived from an EMBL/GenBank/DDBJ whole genome shotgun (WGS) entry which is preliminary data.</text>
</comment>
<accession>A0ABU9V660</accession>
<keyword evidence="1" id="KW-0472">Membrane</keyword>
<evidence type="ECO:0000313" key="3">
    <source>
        <dbReference type="Proteomes" id="UP001411173"/>
    </source>
</evidence>
<keyword evidence="1" id="KW-0812">Transmembrane</keyword>
<keyword evidence="3" id="KW-1185">Reference proteome</keyword>
<organism evidence="2 3">
    <name type="scientific">Phytobacter palmae</name>
    <dbReference type="NCBI Taxonomy" id="1855371"/>
    <lineage>
        <taxon>Bacteria</taxon>
        <taxon>Pseudomonadati</taxon>
        <taxon>Pseudomonadota</taxon>
        <taxon>Gammaproteobacteria</taxon>
        <taxon>Enterobacterales</taxon>
        <taxon>Enterobacteriaceae</taxon>
        <taxon>Phytobacter</taxon>
    </lineage>
</organism>
<evidence type="ECO:0000256" key="1">
    <source>
        <dbReference type="SAM" id="Phobius"/>
    </source>
</evidence>
<evidence type="ECO:0000313" key="2">
    <source>
        <dbReference type="EMBL" id="MEN0580141.1"/>
    </source>
</evidence>
<protein>
    <submittedName>
        <fullName evidence="2">Uncharacterized protein</fullName>
    </submittedName>
</protein>
<sequence length="64" mass="7261">MNGLTLADDRIRFASTLMFYGVVMQQLIVISVITTGIAYSWMKMCLSVTRPFIPMRKGSWAVSR</sequence>
<name>A0ABU9V660_9ENTR</name>
<dbReference type="RefSeq" id="WP_343194132.1">
    <property type="nucleotide sequence ID" value="NZ_JBCIVJ010000010.1"/>
</dbReference>
<dbReference type="EMBL" id="JBCIVJ010000010">
    <property type="protein sequence ID" value="MEN0580141.1"/>
    <property type="molecule type" value="Genomic_DNA"/>
</dbReference>
<proteinExistence type="predicted"/>